<evidence type="ECO:0000259" key="1">
    <source>
        <dbReference type="Pfam" id="PF13360"/>
    </source>
</evidence>
<protein>
    <recommendedName>
        <fullName evidence="1">Pyrrolo-quinoline quinone repeat domain-containing protein</fullName>
    </recommendedName>
</protein>
<comment type="caution">
    <text evidence="2">The sequence shown here is derived from an EMBL/GenBank/DDBJ whole genome shotgun (WGS) entry which is preliminary data.</text>
</comment>
<evidence type="ECO:0000313" key="3">
    <source>
        <dbReference type="Proteomes" id="UP000640614"/>
    </source>
</evidence>
<keyword evidence="3" id="KW-1185">Reference proteome</keyword>
<gene>
    <name evidence="2" type="ORF">C4F50_00225</name>
</gene>
<sequence>MNYKIVFFICVLLLSCQKKNEPKMRLNNTASIFNDSLLVCSTLSDSIVIENIRNKKIIFSKIINDDEAIRPQPVLDKNNLLYGVFSENKLSCFDIKNNVPKWTYNTEEKINVIKAVNDSLIVIGIRAFGLTVLNSQSGKPLYHLEESHSSLCNSSFIIQFTFDKEKLYVSDFQCHTVAAYDLKNGKKLWSYKSSLSGLSKLLVYKNFIFCGITGNPLKKEGKIVLLDKNNGSVLAEEDQAFDLITAPIVYQNKILYYTYTGALKEFDPEELKSKTLYQFNKENEICSTQLHLIQNDLYLEECELNIIKFNLQTKTIKKVTEKKKGLNAVYLSKNEVEFVY</sequence>
<accession>A0ABR9TEP3</accession>
<dbReference type="Proteomes" id="UP000640614">
    <property type="component" value="Unassembled WGS sequence"/>
</dbReference>
<name>A0ABR9TEP3_9FLAO</name>
<dbReference type="Pfam" id="PF13360">
    <property type="entry name" value="PQQ_2"/>
    <property type="match status" value="1"/>
</dbReference>
<dbReference type="SUPFAM" id="SSF50998">
    <property type="entry name" value="Quinoprotein alcohol dehydrogenase-like"/>
    <property type="match status" value="1"/>
</dbReference>
<dbReference type="PANTHER" id="PTHR34512">
    <property type="entry name" value="CELL SURFACE PROTEIN"/>
    <property type="match status" value="1"/>
</dbReference>
<proteinExistence type="predicted"/>
<dbReference type="Gene3D" id="2.130.10.10">
    <property type="entry name" value="YVTN repeat-like/Quinoprotein amine dehydrogenase"/>
    <property type="match status" value="1"/>
</dbReference>
<reference evidence="2 3" key="1">
    <citation type="submission" date="2018-07" db="EMBL/GenBank/DDBJ databases">
        <title>Genome assembly of strain KB82.</title>
        <authorList>
            <person name="Kukolya J."/>
            <person name="Horvath B."/>
            <person name="Nagy I."/>
            <person name="Toth A."/>
        </authorList>
    </citation>
    <scope>NUCLEOTIDE SEQUENCE [LARGE SCALE GENOMIC DNA]</scope>
    <source>
        <strain evidence="2 3">Kb82</strain>
    </source>
</reference>
<evidence type="ECO:0000313" key="2">
    <source>
        <dbReference type="EMBL" id="MBE8723354.1"/>
    </source>
</evidence>
<dbReference type="PANTHER" id="PTHR34512:SF30">
    <property type="entry name" value="OUTER MEMBRANE PROTEIN ASSEMBLY FACTOR BAMB"/>
    <property type="match status" value="1"/>
</dbReference>
<dbReference type="InterPro" id="IPR015943">
    <property type="entry name" value="WD40/YVTN_repeat-like_dom_sf"/>
</dbReference>
<feature type="domain" description="Pyrrolo-quinoline quinone repeat" evidence="1">
    <location>
        <begin position="102"/>
        <end position="266"/>
    </location>
</feature>
<dbReference type="InterPro" id="IPR011047">
    <property type="entry name" value="Quinoprotein_ADH-like_sf"/>
</dbReference>
<organism evidence="2 3">
    <name type="scientific">Flavobacterium hungaricum</name>
    <dbReference type="NCBI Taxonomy" id="2082725"/>
    <lineage>
        <taxon>Bacteria</taxon>
        <taxon>Pseudomonadati</taxon>
        <taxon>Bacteroidota</taxon>
        <taxon>Flavobacteriia</taxon>
        <taxon>Flavobacteriales</taxon>
        <taxon>Flavobacteriaceae</taxon>
        <taxon>Flavobacterium</taxon>
    </lineage>
</organism>
<dbReference type="InterPro" id="IPR002372">
    <property type="entry name" value="PQQ_rpt_dom"/>
</dbReference>
<dbReference type="EMBL" id="PRDM01000001">
    <property type="protein sequence ID" value="MBE8723354.1"/>
    <property type="molecule type" value="Genomic_DNA"/>
</dbReference>
<dbReference type="PROSITE" id="PS51257">
    <property type="entry name" value="PROKAR_LIPOPROTEIN"/>
    <property type="match status" value="1"/>
</dbReference>